<reference evidence="1" key="1">
    <citation type="submission" date="2021-01" db="EMBL/GenBank/DDBJ databases">
        <title>A chromosome-scale assembly of European eel, Anguilla anguilla.</title>
        <authorList>
            <person name="Henkel C."/>
            <person name="Jong-Raadsen S.A."/>
            <person name="Dufour S."/>
            <person name="Weltzien F.-A."/>
            <person name="Palstra A.P."/>
            <person name="Pelster B."/>
            <person name="Spaink H.P."/>
            <person name="Van Den Thillart G.E."/>
            <person name="Jansen H."/>
            <person name="Zahm M."/>
            <person name="Klopp C."/>
            <person name="Cedric C."/>
            <person name="Louis A."/>
            <person name="Berthelot C."/>
            <person name="Parey E."/>
            <person name="Roest Crollius H."/>
            <person name="Montfort J."/>
            <person name="Robinson-Rechavi M."/>
            <person name="Bucao C."/>
            <person name="Bouchez O."/>
            <person name="Gislard M."/>
            <person name="Lluch J."/>
            <person name="Milhes M."/>
            <person name="Lampietro C."/>
            <person name="Lopez Roques C."/>
            <person name="Donnadieu C."/>
            <person name="Braasch I."/>
            <person name="Desvignes T."/>
            <person name="Postlethwait J."/>
            <person name="Bobe J."/>
            <person name="Guiguen Y."/>
            <person name="Dirks R."/>
        </authorList>
    </citation>
    <scope>NUCLEOTIDE SEQUENCE</scope>
    <source>
        <strain evidence="1">Tag_6206</strain>
        <tissue evidence="1">Liver</tissue>
    </source>
</reference>
<dbReference type="Proteomes" id="UP001044222">
    <property type="component" value="Chromosome 19"/>
</dbReference>
<evidence type="ECO:0000313" key="2">
    <source>
        <dbReference type="Proteomes" id="UP001044222"/>
    </source>
</evidence>
<keyword evidence="2" id="KW-1185">Reference proteome</keyword>
<name>A0A9D3LK19_ANGAN</name>
<comment type="caution">
    <text evidence="1">The sequence shown here is derived from an EMBL/GenBank/DDBJ whole genome shotgun (WGS) entry which is preliminary data.</text>
</comment>
<sequence>MYSLTVLACVACVSSLLHMEVIMACFLASLAVLKQPALLHTVCVRACVCACVSETGGDVTADRGGLGGLYCLEQQERFLGASPTNCTVFSFSLSSCSFRILRNHTAKRTEIRLFYTRLKIKYYDFTKAMNWLNMERGPFLVFVVQSGLWSVTNRKRAVLLSLPTMHSSVPLICGPTHKPLLSRLLGTYIARLLGTCIARLLGTYIARL</sequence>
<dbReference type="AlphaFoldDB" id="A0A9D3LK19"/>
<accession>A0A9D3LK19</accession>
<evidence type="ECO:0000313" key="1">
    <source>
        <dbReference type="EMBL" id="KAG5830874.1"/>
    </source>
</evidence>
<organism evidence="1 2">
    <name type="scientific">Anguilla anguilla</name>
    <name type="common">European freshwater eel</name>
    <name type="synonym">Muraena anguilla</name>
    <dbReference type="NCBI Taxonomy" id="7936"/>
    <lineage>
        <taxon>Eukaryota</taxon>
        <taxon>Metazoa</taxon>
        <taxon>Chordata</taxon>
        <taxon>Craniata</taxon>
        <taxon>Vertebrata</taxon>
        <taxon>Euteleostomi</taxon>
        <taxon>Actinopterygii</taxon>
        <taxon>Neopterygii</taxon>
        <taxon>Teleostei</taxon>
        <taxon>Anguilliformes</taxon>
        <taxon>Anguillidae</taxon>
        <taxon>Anguilla</taxon>
    </lineage>
</organism>
<feature type="non-terminal residue" evidence="1">
    <location>
        <position position="208"/>
    </location>
</feature>
<dbReference type="EMBL" id="JAFIRN010000019">
    <property type="protein sequence ID" value="KAG5830874.1"/>
    <property type="molecule type" value="Genomic_DNA"/>
</dbReference>
<proteinExistence type="predicted"/>
<protein>
    <submittedName>
        <fullName evidence="1">Uncharacterized protein</fullName>
    </submittedName>
</protein>
<gene>
    <name evidence="1" type="ORF">ANANG_G00315170</name>
</gene>